<evidence type="ECO:0000313" key="7">
    <source>
        <dbReference type="Proteomes" id="UP000028185"/>
    </source>
</evidence>
<evidence type="ECO:0000256" key="3">
    <source>
        <dbReference type="ARBA" id="ARBA00022801"/>
    </source>
</evidence>
<dbReference type="Gene3D" id="3.30.540.10">
    <property type="entry name" value="Fructose-1,6-Bisphosphatase, subunit A, domain 1"/>
    <property type="match status" value="1"/>
</dbReference>
<dbReference type="AlphaFoldDB" id="A0A075SE19"/>
<feature type="binding site" evidence="5">
    <location>
        <position position="83"/>
    </location>
    <ligand>
        <name>Mg(2+)</name>
        <dbReference type="ChEBI" id="CHEBI:18420"/>
        <label>1</label>
        <note>catalytic</note>
    </ligand>
</feature>
<proteinExistence type="predicted"/>
<feature type="binding site" evidence="5">
    <location>
        <position position="85"/>
    </location>
    <ligand>
        <name>Mg(2+)</name>
        <dbReference type="ChEBI" id="CHEBI:18420"/>
        <label>1</label>
        <note>catalytic</note>
    </ligand>
</feature>
<dbReference type="Proteomes" id="UP000028185">
    <property type="component" value="Chromosome"/>
</dbReference>
<feature type="binding site" evidence="5">
    <location>
        <position position="205"/>
    </location>
    <ligand>
        <name>Mg(2+)</name>
        <dbReference type="ChEBI" id="CHEBI:18420"/>
        <label>1</label>
        <note>catalytic</note>
    </ligand>
</feature>
<dbReference type="HOGENOM" id="CLU_044118_6_2_9"/>
<dbReference type="EMBL" id="CP008921">
    <property type="protein sequence ID" value="AIG43592.1"/>
    <property type="molecule type" value="Genomic_DNA"/>
</dbReference>
<organism evidence="6 7">
    <name type="scientific">Streptococcus suis 6407</name>
    <dbReference type="NCBI Taxonomy" id="1214179"/>
    <lineage>
        <taxon>Bacteria</taxon>
        <taxon>Bacillati</taxon>
        <taxon>Bacillota</taxon>
        <taxon>Bacilli</taxon>
        <taxon>Lactobacillales</taxon>
        <taxon>Streptococcaceae</taxon>
        <taxon>Streptococcus</taxon>
    </lineage>
</organism>
<gene>
    <name evidence="6" type="ORF">ID09_05975</name>
</gene>
<keyword evidence="2 5" id="KW-0479">Metal-binding</keyword>
<dbReference type="FunFam" id="3.30.540.10:FF:000003">
    <property type="entry name" value="Inositol-1-monophosphatase"/>
    <property type="match status" value="1"/>
</dbReference>
<dbReference type="SUPFAM" id="SSF56655">
    <property type="entry name" value="Carbohydrate phosphatase"/>
    <property type="match status" value="1"/>
</dbReference>
<dbReference type="PRINTS" id="PR00377">
    <property type="entry name" value="IMPHPHTASES"/>
</dbReference>
<dbReference type="Gene3D" id="3.40.190.80">
    <property type="match status" value="1"/>
</dbReference>
<reference evidence="6 7" key="1">
    <citation type="journal article" date="2014" name="Genome Announc.">
        <title>Whole-Genome Sequence of Streptococcus suis Serotype 4 Reference Strain 6407.</title>
        <authorList>
            <person name="Wang K."/>
            <person name="Chen J."/>
            <person name="Yao H."/>
            <person name="Lu C."/>
        </authorList>
    </citation>
    <scope>NUCLEOTIDE SEQUENCE [LARGE SCALE GENOMIC DNA]</scope>
    <source>
        <strain evidence="6">6407</strain>
    </source>
</reference>
<dbReference type="PANTHER" id="PTHR20854:SF4">
    <property type="entry name" value="INOSITOL-1-MONOPHOSPHATASE-RELATED"/>
    <property type="match status" value="1"/>
</dbReference>
<dbReference type="PANTHER" id="PTHR20854">
    <property type="entry name" value="INOSITOL MONOPHOSPHATASE"/>
    <property type="match status" value="1"/>
</dbReference>
<feature type="binding site" evidence="5">
    <location>
        <position position="66"/>
    </location>
    <ligand>
        <name>Mg(2+)</name>
        <dbReference type="ChEBI" id="CHEBI:18420"/>
        <label>1</label>
        <note>catalytic</note>
    </ligand>
</feature>
<evidence type="ECO:0000256" key="4">
    <source>
        <dbReference type="ARBA" id="ARBA00022842"/>
    </source>
</evidence>
<keyword evidence="3" id="KW-0378">Hydrolase</keyword>
<dbReference type="GO" id="GO:0006020">
    <property type="term" value="P:inositol metabolic process"/>
    <property type="evidence" value="ECO:0007669"/>
    <property type="project" value="TreeGrafter"/>
</dbReference>
<evidence type="ECO:0000256" key="1">
    <source>
        <dbReference type="ARBA" id="ARBA00001946"/>
    </source>
</evidence>
<sequence length="252" mass="28004">METKYHFAQTIVLEAGNFLRQHLHDDLQIEEKGDFTDLVTHLDKQVQEMLTQQIQSRYQGDGILGEEGGDVSSIHEGNVWVIDPIDGTTNFIAQKTDFAIMIAYFENGVGKFGIIYDVMRDKLFHGGDSFPVYCNQERLKKPELRPLRQSLIGINAKLYAGNAHGVAELANQSLGTRSVGSAGIGFAHVLEGRLFAYASYLCPWDYAAASIIGSSLGLVMLSFDGPSLAYNKREFVMLVSESHLEEVKGYIF</sequence>
<feature type="binding site" evidence="5">
    <location>
        <position position="86"/>
    </location>
    <ligand>
        <name>Mg(2+)</name>
        <dbReference type="ChEBI" id="CHEBI:18420"/>
        <label>1</label>
        <note>catalytic</note>
    </ligand>
</feature>
<accession>A0A075SE19</accession>
<dbReference type="GO" id="GO:0008934">
    <property type="term" value="F:inositol monophosphate 1-phosphatase activity"/>
    <property type="evidence" value="ECO:0007669"/>
    <property type="project" value="TreeGrafter"/>
</dbReference>
<dbReference type="RefSeq" id="WP_024381366.1">
    <property type="nucleotide sequence ID" value="NZ_ALLE01000002.1"/>
</dbReference>
<dbReference type="InterPro" id="IPR000760">
    <property type="entry name" value="Inositol_monophosphatase-like"/>
</dbReference>
<evidence type="ECO:0000256" key="2">
    <source>
        <dbReference type="ARBA" id="ARBA00022723"/>
    </source>
</evidence>
<name>A0A075SE19_STRSU</name>
<dbReference type="GO" id="GO:0007165">
    <property type="term" value="P:signal transduction"/>
    <property type="evidence" value="ECO:0007669"/>
    <property type="project" value="TreeGrafter"/>
</dbReference>
<dbReference type="PATRIC" id="fig|1214179.4.peg.1163"/>
<evidence type="ECO:0000256" key="5">
    <source>
        <dbReference type="PIRSR" id="PIRSR600760-2"/>
    </source>
</evidence>
<dbReference type="Pfam" id="PF00459">
    <property type="entry name" value="Inositol_P"/>
    <property type="match status" value="1"/>
</dbReference>
<protein>
    <submittedName>
        <fullName evidence="6">Inositol monophosphatase</fullName>
    </submittedName>
</protein>
<dbReference type="CDD" id="cd01637">
    <property type="entry name" value="IMPase_like"/>
    <property type="match status" value="1"/>
</dbReference>
<dbReference type="GO" id="GO:0046872">
    <property type="term" value="F:metal ion binding"/>
    <property type="evidence" value="ECO:0007669"/>
    <property type="project" value="UniProtKB-KW"/>
</dbReference>
<keyword evidence="4 5" id="KW-0460">Magnesium</keyword>
<comment type="cofactor">
    <cofactor evidence="1 5">
        <name>Mg(2+)</name>
        <dbReference type="ChEBI" id="CHEBI:18420"/>
    </cofactor>
</comment>
<evidence type="ECO:0000313" key="6">
    <source>
        <dbReference type="EMBL" id="AIG43592.1"/>
    </source>
</evidence>